<evidence type="ECO:0000256" key="1">
    <source>
        <dbReference type="ARBA" id="ARBA00005162"/>
    </source>
</evidence>
<evidence type="ECO:0000256" key="2">
    <source>
        <dbReference type="ARBA" id="ARBA00005877"/>
    </source>
</evidence>
<dbReference type="PIRSF" id="PIRSF009283">
    <property type="entry name" value="HPP_dOase"/>
    <property type="match status" value="1"/>
</dbReference>
<accession>A0AAW1VDI2</accession>
<evidence type="ECO:0000256" key="9">
    <source>
        <dbReference type="PIRNR" id="PIRNR009283"/>
    </source>
</evidence>
<feature type="binding site" evidence="10">
    <location>
        <position position="347"/>
    </location>
    <ligand>
        <name>Fe cation</name>
        <dbReference type="ChEBI" id="CHEBI:24875"/>
    </ligand>
</feature>
<keyword evidence="5" id="KW-0677">Repeat</keyword>
<proteinExistence type="inferred from homology"/>
<dbReference type="GO" id="GO:0006559">
    <property type="term" value="P:L-phenylalanine catabolic process"/>
    <property type="evidence" value="ECO:0007669"/>
    <property type="project" value="UniProtKB-KW"/>
</dbReference>
<comment type="cofactor">
    <cofactor evidence="10">
        <name>Fe cation</name>
        <dbReference type="ChEBI" id="CHEBI:24875"/>
    </cofactor>
    <text evidence="10">Binds 1 Fe cation per subunit.</text>
</comment>
<keyword evidence="7 10" id="KW-0408">Iron</keyword>
<dbReference type="NCBIfam" id="TIGR01263">
    <property type="entry name" value="4HPPD"/>
    <property type="match status" value="1"/>
</dbReference>
<dbReference type="SUPFAM" id="SSF54593">
    <property type="entry name" value="Glyoxalase/Bleomycin resistance protein/Dihydroxybiphenyl dioxygenase"/>
    <property type="match status" value="1"/>
</dbReference>
<evidence type="ECO:0000259" key="11">
    <source>
        <dbReference type="PROSITE" id="PS51819"/>
    </source>
</evidence>
<comment type="similarity">
    <text evidence="2 9">Belongs to the 4HPPD family.</text>
</comment>
<dbReference type="GO" id="GO:0006572">
    <property type="term" value="P:L-tyrosine catabolic process"/>
    <property type="evidence" value="ECO:0007669"/>
    <property type="project" value="UniProtKB-KW"/>
</dbReference>
<organism evidence="12 13">
    <name type="scientific">Henosepilachna vigintioctopunctata</name>
    <dbReference type="NCBI Taxonomy" id="420089"/>
    <lineage>
        <taxon>Eukaryota</taxon>
        <taxon>Metazoa</taxon>
        <taxon>Ecdysozoa</taxon>
        <taxon>Arthropoda</taxon>
        <taxon>Hexapoda</taxon>
        <taxon>Insecta</taxon>
        <taxon>Pterygota</taxon>
        <taxon>Neoptera</taxon>
        <taxon>Endopterygota</taxon>
        <taxon>Coleoptera</taxon>
        <taxon>Polyphaga</taxon>
        <taxon>Cucujiformia</taxon>
        <taxon>Coccinelloidea</taxon>
        <taxon>Coccinellidae</taxon>
        <taxon>Epilachninae</taxon>
        <taxon>Epilachnini</taxon>
        <taxon>Henosepilachna</taxon>
    </lineage>
</organism>
<dbReference type="InterPro" id="IPR037523">
    <property type="entry name" value="VOC_core"/>
</dbReference>
<keyword evidence="6" id="KW-0828">Tyrosine catabolism</keyword>
<dbReference type="InterPro" id="IPR041735">
    <property type="entry name" value="4OHPhenylPyrv_dOase_C"/>
</dbReference>
<evidence type="ECO:0000256" key="8">
    <source>
        <dbReference type="ARBA" id="ARBA00023232"/>
    </source>
</evidence>
<dbReference type="InterPro" id="IPR005956">
    <property type="entry name" value="4OHPhenylPyrv_dOase"/>
</dbReference>
<comment type="pathway">
    <text evidence="1">Amino-acid degradation; L-phenylalanine degradation; acetoacetate and fumarate from L-phenylalanine: step 3/6.</text>
</comment>
<feature type="domain" description="VOC" evidence="11">
    <location>
        <begin position="178"/>
        <end position="336"/>
    </location>
</feature>
<dbReference type="CDD" id="cd07250">
    <property type="entry name" value="HPPD_C_like"/>
    <property type="match status" value="1"/>
</dbReference>
<reference evidence="12 13" key="1">
    <citation type="submission" date="2023-03" db="EMBL/GenBank/DDBJ databases">
        <title>Genome insight into feeding habits of ladybird beetles.</title>
        <authorList>
            <person name="Li H.-S."/>
            <person name="Huang Y.-H."/>
            <person name="Pang H."/>
        </authorList>
    </citation>
    <scope>NUCLEOTIDE SEQUENCE [LARGE SCALE GENOMIC DNA]</scope>
    <source>
        <strain evidence="12">SYSU_2023b</strain>
        <tissue evidence="12">Whole body</tissue>
    </source>
</reference>
<feature type="binding site" evidence="10">
    <location>
        <position position="264"/>
    </location>
    <ligand>
        <name>Fe cation</name>
        <dbReference type="ChEBI" id="CHEBI:24875"/>
    </ligand>
</feature>
<feature type="domain" description="VOC" evidence="11">
    <location>
        <begin position="17"/>
        <end position="148"/>
    </location>
</feature>
<evidence type="ECO:0000256" key="10">
    <source>
        <dbReference type="PIRSR" id="PIRSR009283-1"/>
    </source>
</evidence>
<dbReference type="PANTHER" id="PTHR11959:SF1">
    <property type="entry name" value="4-HYDROXYPHENYLPYRUVATE DIOXYGENASE"/>
    <property type="match status" value="1"/>
</dbReference>
<evidence type="ECO:0000256" key="6">
    <source>
        <dbReference type="ARBA" id="ARBA00022878"/>
    </source>
</evidence>
<dbReference type="FunFam" id="3.10.180.10:FF:000001">
    <property type="entry name" value="4-hydroxyphenylpyruvate dioxygenase"/>
    <property type="match status" value="1"/>
</dbReference>
<gene>
    <name evidence="12" type="ORF">WA026_022550</name>
</gene>
<dbReference type="Proteomes" id="UP001431783">
    <property type="component" value="Unassembled WGS sequence"/>
</dbReference>
<dbReference type="PROSITE" id="PS51819">
    <property type="entry name" value="VOC"/>
    <property type="match status" value="2"/>
</dbReference>
<dbReference type="InterPro" id="IPR029068">
    <property type="entry name" value="Glyas_Bleomycin-R_OHBP_Dase"/>
</dbReference>
<dbReference type="AlphaFoldDB" id="A0AAW1VDI2"/>
<dbReference type="GO" id="GO:0046872">
    <property type="term" value="F:metal ion binding"/>
    <property type="evidence" value="ECO:0007669"/>
    <property type="project" value="UniProtKB-KW"/>
</dbReference>
<feature type="binding site" evidence="10">
    <location>
        <position position="181"/>
    </location>
    <ligand>
        <name>Fe cation</name>
        <dbReference type="ChEBI" id="CHEBI:24875"/>
    </ligand>
</feature>
<evidence type="ECO:0000313" key="12">
    <source>
        <dbReference type="EMBL" id="KAK9892870.1"/>
    </source>
</evidence>
<dbReference type="Gene3D" id="3.10.180.10">
    <property type="entry name" value="2,3-Dihydroxybiphenyl 1,2-Dioxygenase, domain 1"/>
    <property type="match status" value="2"/>
</dbReference>
<keyword evidence="4 10" id="KW-0479">Metal-binding</keyword>
<sequence>MTSYARGEQPKHGRFLCFDHVTFNVGNAKQAASYYVTKLGFEPLGYKGFENGERQYASHAVRQNKIIFLFQSAYDPDEVPVNQHVAKHGDAVKDVAFTVDDLESIVLRAQEKGATIVRDIWEEFDFNGIVRYATIQTYGDTTHTFVDRSLYRGHFLPGYTPVAPDLLTKNMPSNNADYIDHVVANHPSNALESTVKWYEDVMQFHRFWSLDDTQLHTEYSASRVIVMTNWEENILMPLNEPALGKKRSQIQEFVDYYGGPGVQHIALNTQDIVTCVRNLKARGMEFLDIPDEYYDIIFEKLSESKVEILEDFETLRELKILIDYDEEGYLLQIITMNMQDRPTLFIELIQRRNHNGFGAGNFKALFSAIEKQQAKRGNL</sequence>
<dbReference type="EMBL" id="JARQZJ010000140">
    <property type="protein sequence ID" value="KAK9892870.1"/>
    <property type="molecule type" value="Genomic_DNA"/>
</dbReference>
<comment type="caution">
    <text evidence="12">The sequence shown here is derived from an EMBL/GenBank/DDBJ whole genome shotgun (WGS) entry which is preliminary data.</text>
</comment>
<dbReference type="InterPro" id="IPR004360">
    <property type="entry name" value="Glyas_Fos-R_dOase_dom"/>
</dbReference>
<evidence type="ECO:0000256" key="5">
    <source>
        <dbReference type="ARBA" id="ARBA00022737"/>
    </source>
</evidence>
<dbReference type="Pfam" id="PF00903">
    <property type="entry name" value="Glyoxalase"/>
    <property type="match status" value="2"/>
</dbReference>
<dbReference type="PANTHER" id="PTHR11959">
    <property type="entry name" value="4-HYDROXYPHENYLPYRUVATE DIOXYGENASE"/>
    <property type="match status" value="1"/>
</dbReference>
<keyword evidence="8" id="KW-0585">Phenylalanine catabolism</keyword>
<dbReference type="GO" id="GO:0000139">
    <property type="term" value="C:Golgi membrane"/>
    <property type="evidence" value="ECO:0007669"/>
    <property type="project" value="TreeGrafter"/>
</dbReference>
<protein>
    <recommendedName>
        <fullName evidence="3 9">4-hydroxyphenylpyruvate dioxygenase</fullName>
    </recommendedName>
</protein>
<keyword evidence="13" id="KW-1185">Reference proteome</keyword>
<evidence type="ECO:0000256" key="3">
    <source>
        <dbReference type="ARBA" id="ARBA00013222"/>
    </source>
</evidence>
<evidence type="ECO:0000313" key="13">
    <source>
        <dbReference type="Proteomes" id="UP001431783"/>
    </source>
</evidence>
<evidence type="ECO:0000256" key="4">
    <source>
        <dbReference type="ARBA" id="ARBA00022723"/>
    </source>
</evidence>
<dbReference type="CDD" id="cd08342">
    <property type="entry name" value="HPPD_N_like"/>
    <property type="match status" value="1"/>
</dbReference>
<dbReference type="InterPro" id="IPR041736">
    <property type="entry name" value="4OHPhenylPyrv_dOase_N"/>
</dbReference>
<evidence type="ECO:0000256" key="7">
    <source>
        <dbReference type="ARBA" id="ARBA00023004"/>
    </source>
</evidence>
<name>A0AAW1VDI2_9CUCU</name>
<dbReference type="GO" id="GO:0003868">
    <property type="term" value="F:4-hydroxyphenylpyruvate dioxygenase activity"/>
    <property type="evidence" value="ECO:0007669"/>
    <property type="project" value="InterPro"/>
</dbReference>
<dbReference type="GO" id="GO:0005789">
    <property type="term" value="C:endoplasmic reticulum membrane"/>
    <property type="evidence" value="ECO:0007669"/>
    <property type="project" value="TreeGrafter"/>
</dbReference>